<comment type="caution">
    <text evidence="3">The sequence shown here is derived from an EMBL/GenBank/DDBJ whole genome shotgun (WGS) entry which is preliminary data.</text>
</comment>
<sequence length="108" mass="12477">MDQFDQLILASVAAFMCGLVFGAFPMWWLMDRRLQKEHTNTMRAIDLAARMQSRTPVTYIGREEDEIEDKGRQEVHEQAQIDLEEIYANEVGEDDPNRDDRTPAGMEA</sequence>
<protein>
    <submittedName>
        <fullName evidence="3">Uncharacterized protein</fullName>
    </submittedName>
</protein>
<keyword evidence="2" id="KW-0472">Membrane</keyword>
<evidence type="ECO:0000256" key="1">
    <source>
        <dbReference type="SAM" id="MobiDB-lite"/>
    </source>
</evidence>
<evidence type="ECO:0000313" key="3">
    <source>
        <dbReference type="EMBL" id="KKL81048.1"/>
    </source>
</evidence>
<feature type="transmembrane region" description="Helical" evidence="2">
    <location>
        <begin position="6"/>
        <end position="29"/>
    </location>
</feature>
<reference evidence="3" key="1">
    <citation type="journal article" date="2015" name="Nature">
        <title>Complex archaea that bridge the gap between prokaryotes and eukaryotes.</title>
        <authorList>
            <person name="Spang A."/>
            <person name="Saw J.H."/>
            <person name="Jorgensen S.L."/>
            <person name="Zaremba-Niedzwiedzka K."/>
            <person name="Martijn J."/>
            <person name="Lind A.E."/>
            <person name="van Eijk R."/>
            <person name="Schleper C."/>
            <person name="Guy L."/>
            <person name="Ettema T.J."/>
        </authorList>
    </citation>
    <scope>NUCLEOTIDE SEQUENCE</scope>
</reference>
<evidence type="ECO:0000256" key="2">
    <source>
        <dbReference type="SAM" id="Phobius"/>
    </source>
</evidence>
<feature type="compositionally biased region" description="Acidic residues" evidence="1">
    <location>
        <begin position="84"/>
        <end position="97"/>
    </location>
</feature>
<keyword evidence="2" id="KW-0812">Transmembrane</keyword>
<dbReference type="AlphaFoldDB" id="A0A0F9F441"/>
<feature type="region of interest" description="Disordered" evidence="1">
    <location>
        <begin position="84"/>
        <end position="108"/>
    </location>
</feature>
<dbReference type="EMBL" id="LAZR01022676">
    <property type="protein sequence ID" value="KKL81048.1"/>
    <property type="molecule type" value="Genomic_DNA"/>
</dbReference>
<organism evidence="3">
    <name type="scientific">marine sediment metagenome</name>
    <dbReference type="NCBI Taxonomy" id="412755"/>
    <lineage>
        <taxon>unclassified sequences</taxon>
        <taxon>metagenomes</taxon>
        <taxon>ecological metagenomes</taxon>
    </lineage>
</organism>
<accession>A0A0F9F441</accession>
<name>A0A0F9F441_9ZZZZ</name>
<gene>
    <name evidence="3" type="ORF">LCGC14_1998660</name>
</gene>
<proteinExistence type="predicted"/>
<keyword evidence="2" id="KW-1133">Transmembrane helix</keyword>